<sequence length="403" mass="40653">MSQTAEDARLSRTAAGTDPPPGTGTVALLVATAMVVLTQLYAAIPLLGPVGEDLGGDVTFALASCFSLCYAVGFLTWGPLADQYGHKRAMAIGVSVLAVATIGCAFAPSTDWLAVWRGVQGLAAASFAPAAVAYFAEALPPSRRPAAIGALSIALLASGIVGQVLASWAAVTVGWPWLFLASAIALAAAGAAIARSVRQPARNAPRGHVGHRFVAVARVATRRSVQLLCAANATLLLSFVGMYTALGPHLDTLGLDESGVLWLRLVGLPGMFAALFAGRLALRWGTAGAARIGFTVAAYGLAGEAVMSGSLAGVCVASLVFVTGVAIVVPSMLTLFVEAAAPDRAGGIGLNGFVMFLGASLGPIVATATTNFTVLLLALAGLLAVAAWCIATATKFAPSGARP</sequence>
<dbReference type="GO" id="GO:0022857">
    <property type="term" value="F:transmembrane transporter activity"/>
    <property type="evidence" value="ECO:0007669"/>
    <property type="project" value="InterPro"/>
</dbReference>
<dbReference type="InterPro" id="IPR036259">
    <property type="entry name" value="MFS_trans_sf"/>
</dbReference>
<dbReference type="PANTHER" id="PTHR43124:SF3">
    <property type="entry name" value="CHLORAMPHENICOL EFFLUX PUMP RV0191"/>
    <property type="match status" value="1"/>
</dbReference>
<keyword evidence="3 6" id="KW-0812">Transmembrane</keyword>
<feature type="transmembrane region" description="Helical" evidence="6">
    <location>
        <begin position="89"/>
        <end position="108"/>
    </location>
</feature>
<evidence type="ECO:0000256" key="6">
    <source>
        <dbReference type="SAM" id="Phobius"/>
    </source>
</evidence>
<feature type="transmembrane region" description="Helical" evidence="6">
    <location>
        <begin position="372"/>
        <end position="393"/>
    </location>
</feature>
<dbReference type="GO" id="GO:0005886">
    <property type="term" value="C:plasma membrane"/>
    <property type="evidence" value="ECO:0007669"/>
    <property type="project" value="UniProtKB-SubCell"/>
</dbReference>
<evidence type="ECO:0000256" key="2">
    <source>
        <dbReference type="ARBA" id="ARBA00022475"/>
    </source>
</evidence>
<dbReference type="InterPro" id="IPR050189">
    <property type="entry name" value="MFS_Efflux_Transporters"/>
</dbReference>
<protein>
    <submittedName>
        <fullName evidence="8">Putative MFS family arabinose efflux permease</fullName>
    </submittedName>
</protein>
<reference evidence="8 9" key="1">
    <citation type="submission" date="2018-03" db="EMBL/GenBank/DDBJ databases">
        <title>Genomic Encyclopedia of Archaeal and Bacterial Type Strains, Phase II (KMG-II): from individual species to whole genera.</title>
        <authorList>
            <person name="Goeker M."/>
        </authorList>
    </citation>
    <scope>NUCLEOTIDE SEQUENCE [LARGE SCALE GENOMIC DNA]</scope>
    <source>
        <strain evidence="8 9">DSM 45211</strain>
    </source>
</reference>
<dbReference type="AlphaFoldDB" id="A0A2P8E0W8"/>
<feature type="transmembrane region" description="Helical" evidence="6">
    <location>
        <begin position="58"/>
        <end position="77"/>
    </location>
</feature>
<evidence type="ECO:0000256" key="1">
    <source>
        <dbReference type="ARBA" id="ARBA00004651"/>
    </source>
</evidence>
<evidence type="ECO:0000256" key="3">
    <source>
        <dbReference type="ARBA" id="ARBA00022692"/>
    </source>
</evidence>
<dbReference type="PROSITE" id="PS50850">
    <property type="entry name" value="MFS"/>
    <property type="match status" value="1"/>
</dbReference>
<organism evidence="8 9">
    <name type="scientific">Haloactinopolyspora alba</name>
    <dbReference type="NCBI Taxonomy" id="648780"/>
    <lineage>
        <taxon>Bacteria</taxon>
        <taxon>Bacillati</taxon>
        <taxon>Actinomycetota</taxon>
        <taxon>Actinomycetes</taxon>
        <taxon>Jiangellales</taxon>
        <taxon>Jiangellaceae</taxon>
        <taxon>Haloactinopolyspora</taxon>
    </lineage>
</organism>
<proteinExistence type="predicted"/>
<comment type="caution">
    <text evidence="8">The sequence shown here is derived from an EMBL/GenBank/DDBJ whole genome shotgun (WGS) entry which is preliminary data.</text>
</comment>
<accession>A0A2P8E0W8</accession>
<dbReference type="PANTHER" id="PTHR43124">
    <property type="entry name" value="PURINE EFFLUX PUMP PBUE"/>
    <property type="match status" value="1"/>
</dbReference>
<feature type="transmembrane region" description="Helical" evidence="6">
    <location>
        <begin position="177"/>
        <end position="197"/>
    </location>
</feature>
<comment type="subcellular location">
    <subcellularLocation>
        <location evidence="1">Cell membrane</location>
        <topology evidence="1">Multi-pass membrane protein</topology>
    </subcellularLocation>
</comment>
<dbReference type="InterPro" id="IPR011701">
    <property type="entry name" value="MFS"/>
</dbReference>
<evidence type="ECO:0000313" key="9">
    <source>
        <dbReference type="Proteomes" id="UP000243528"/>
    </source>
</evidence>
<evidence type="ECO:0000256" key="4">
    <source>
        <dbReference type="ARBA" id="ARBA00022989"/>
    </source>
</evidence>
<feature type="transmembrane region" description="Helical" evidence="6">
    <location>
        <begin position="261"/>
        <end position="282"/>
    </location>
</feature>
<feature type="domain" description="Major facilitator superfamily (MFS) profile" evidence="7">
    <location>
        <begin position="1"/>
        <end position="395"/>
    </location>
</feature>
<dbReference type="Proteomes" id="UP000243528">
    <property type="component" value="Unassembled WGS sequence"/>
</dbReference>
<dbReference type="Gene3D" id="1.20.1250.20">
    <property type="entry name" value="MFS general substrate transporter like domains"/>
    <property type="match status" value="1"/>
</dbReference>
<evidence type="ECO:0000313" key="8">
    <source>
        <dbReference type="EMBL" id="PSL03110.1"/>
    </source>
</evidence>
<keyword evidence="9" id="KW-1185">Reference proteome</keyword>
<dbReference type="EMBL" id="PYGE01000008">
    <property type="protein sequence ID" value="PSL03110.1"/>
    <property type="molecule type" value="Genomic_DNA"/>
</dbReference>
<evidence type="ECO:0000256" key="5">
    <source>
        <dbReference type="ARBA" id="ARBA00023136"/>
    </source>
</evidence>
<dbReference type="OrthoDB" id="63984at2"/>
<feature type="transmembrane region" description="Helical" evidence="6">
    <location>
        <begin position="148"/>
        <end position="171"/>
    </location>
</feature>
<keyword evidence="5 6" id="KW-0472">Membrane</keyword>
<dbReference type="Pfam" id="PF07690">
    <property type="entry name" value="MFS_1"/>
    <property type="match status" value="1"/>
</dbReference>
<feature type="transmembrane region" description="Helical" evidence="6">
    <location>
        <begin position="348"/>
        <end position="366"/>
    </location>
</feature>
<evidence type="ECO:0000259" key="7">
    <source>
        <dbReference type="PROSITE" id="PS50850"/>
    </source>
</evidence>
<name>A0A2P8E0W8_9ACTN</name>
<feature type="transmembrane region" description="Helical" evidence="6">
    <location>
        <begin position="311"/>
        <end position="336"/>
    </location>
</feature>
<keyword evidence="2" id="KW-1003">Cell membrane</keyword>
<dbReference type="SUPFAM" id="SSF103473">
    <property type="entry name" value="MFS general substrate transporter"/>
    <property type="match status" value="1"/>
</dbReference>
<dbReference type="RefSeq" id="WP_106537539.1">
    <property type="nucleotide sequence ID" value="NZ_ML142902.1"/>
</dbReference>
<gene>
    <name evidence="8" type="ORF">CLV30_10822</name>
</gene>
<feature type="transmembrane region" description="Helical" evidence="6">
    <location>
        <begin position="114"/>
        <end position="136"/>
    </location>
</feature>
<keyword evidence="4 6" id="KW-1133">Transmembrane helix</keyword>
<feature type="transmembrane region" description="Helical" evidence="6">
    <location>
        <begin position="26"/>
        <end position="46"/>
    </location>
</feature>
<dbReference type="InterPro" id="IPR020846">
    <property type="entry name" value="MFS_dom"/>
</dbReference>
<feature type="transmembrane region" description="Helical" evidence="6">
    <location>
        <begin position="227"/>
        <end position="246"/>
    </location>
</feature>